<protein>
    <submittedName>
        <fullName evidence="2">Uncharacterized protein</fullName>
    </submittedName>
</protein>
<sequence>MDRLSRKTLMPDTFSFAQEAVVDNFLEKIHNEFNISLRSALREFTEFHVFACNYTGYTPDPSSLTLYFHFNYNNQTNIAKLEKIYFVSPEVKHVLTYNYLLEIEDYTKTKSNKKQQNKNLSKSKKELFSYEEKFKGLTFFSDYNRLESHQARKILLGHSWLREKNKQLLILKNLNKNYDDDSLKEAIIRFDFNFLRECSFFENERYAGFKQILPPNLMVDLPVSLEYELLPVSDHLRREQLIDLNSLKMDIQ</sequence>
<reference evidence="2 3" key="1">
    <citation type="journal article" date="2012" name="J. Bacteriol.">
        <title>Genome Sequence of "Candidatus Mycoplasma haemolamae" Strain Purdue, a Red Blood Cell Pathogen of Alpacas (Vicugna pacos) and Llamas (Lama glama).</title>
        <authorList>
            <person name="Guimaraes A.M."/>
            <person name="Toth B."/>
            <person name="Santos A.P."/>
            <person name="do Nascimento N.C."/>
            <person name="Kritchevsky J.E."/>
            <person name="Messick J.B."/>
        </authorList>
    </citation>
    <scope>NUCLEOTIDE SEQUENCE [LARGE SCALE GENOMIC DNA]</scope>
    <source>
        <strain evidence="2 3">Purdue</strain>
    </source>
</reference>
<gene>
    <name evidence="2" type="ordered locus">MHLP_03985</name>
</gene>
<evidence type="ECO:0000313" key="3">
    <source>
        <dbReference type="Proteomes" id="UP000006502"/>
    </source>
</evidence>
<dbReference type="STRING" id="1212765.MHLP_03985"/>
<feature type="coiled-coil region" evidence="1">
    <location>
        <begin position="103"/>
        <end position="133"/>
    </location>
</feature>
<dbReference type="OrthoDB" id="395617at2"/>
<accession>I7C739</accession>
<keyword evidence="3" id="KW-1185">Reference proteome</keyword>
<evidence type="ECO:0000256" key="1">
    <source>
        <dbReference type="SAM" id="Coils"/>
    </source>
</evidence>
<dbReference type="EMBL" id="CP003731">
    <property type="protein sequence ID" value="AFO52377.1"/>
    <property type="molecule type" value="Genomic_DNA"/>
</dbReference>
<proteinExistence type="predicted"/>
<dbReference type="HOGENOM" id="CLU_1160064_0_0_14"/>
<reference evidence="3" key="2">
    <citation type="submission" date="2012-07" db="EMBL/GenBank/DDBJ databases">
        <title>Complete genome sequence of 'Candidatus Mycoplasma haemolamae'.</title>
        <authorList>
            <person name="Guimaraes A.M.S."/>
            <person name="Toth B."/>
            <person name="Santos A.P."/>
            <person name="Nascimento N.C."/>
            <person name="Sojka J.E."/>
            <person name="Messick J.B."/>
        </authorList>
    </citation>
    <scope>NUCLEOTIDE SEQUENCE [LARGE SCALE GENOMIC DNA]</scope>
    <source>
        <strain evidence="3">Purdue</strain>
    </source>
</reference>
<name>I7C739_MYCHA</name>
<dbReference type="KEGG" id="mhl:MHLP_03985"/>
<dbReference type="AlphaFoldDB" id="I7C739"/>
<keyword evidence="1" id="KW-0175">Coiled coil</keyword>
<dbReference type="PATRIC" id="fig|1212765.3.peg.904"/>
<organism evidence="2 3">
    <name type="scientific">Mycoplasma haematolamae (strain Purdue)</name>
    <dbReference type="NCBI Taxonomy" id="1212765"/>
    <lineage>
        <taxon>Bacteria</taxon>
        <taxon>Bacillati</taxon>
        <taxon>Mycoplasmatota</taxon>
        <taxon>Mollicutes</taxon>
        <taxon>Mycoplasmataceae</taxon>
        <taxon>Mycoplasma</taxon>
    </lineage>
</organism>
<dbReference type="Proteomes" id="UP000006502">
    <property type="component" value="Chromosome"/>
</dbReference>
<evidence type="ECO:0000313" key="2">
    <source>
        <dbReference type="EMBL" id="AFO52377.1"/>
    </source>
</evidence>